<feature type="compositionally biased region" description="Acidic residues" evidence="1">
    <location>
        <begin position="198"/>
        <end position="215"/>
    </location>
</feature>
<feature type="transmembrane region" description="Helical" evidence="2">
    <location>
        <begin position="267"/>
        <end position="285"/>
    </location>
</feature>
<feature type="compositionally biased region" description="Basic and acidic residues" evidence="1">
    <location>
        <begin position="127"/>
        <end position="141"/>
    </location>
</feature>
<sequence length="493" mass="53378">MAPNEWVLESGAYTHRTSDLSQLLKGGDFEEIAIDPPMREHDAPNVLLGRGSIRTECFEFPGVLYVPEVERNVVSVSQLARDHGLVTVFQPTCCHVKDETGEIVGKGRLRNGMYILDSLHINQKRYKGGDGGESGDGRCEEADGEGSSGGRWNGGEGDGEGGSRGEGRGGGGRDGGGGVSGAGSHGGDGRDGGQGGGGEDEEIEEVEETTDDEDEKGIQRRRGAYLKESSQAHRDLLGLSRFTGHIIIAAFYYVFALFGGVLGLSRFTGYVIAALYYILALFGGVSGDREGKRETSGGCRQESSQESLFGLSRFDMTTDPTGYWRRQLPAGAFPTSTGTETRLQEFLVDSGASFHVTWKESVLFPYPQHLGKHTKPPVPYFGGVGPGRINVSRSGYLNGDNIMLDGVLLALQSRMNLVSVGQLSHQYNVDVHMGQEGVTIRRLLDGVQIGGGKMKNNHLYVLEYFQPERLYAHSAGPHPNIFGKRHFSRPSQQ</sequence>
<keyword evidence="4" id="KW-1185">Reference proteome</keyword>
<evidence type="ECO:0000256" key="1">
    <source>
        <dbReference type="SAM" id="MobiDB-lite"/>
    </source>
</evidence>
<evidence type="ECO:0000313" key="4">
    <source>
        <dbReference type="Proteomes" id="UP001497457"/>
    </source>
</evidence>
<feature type="compositionally biased region" description="Gly residues" evidence="1">
    <location>
        <begin position="146"/>
        <end position="160"/>
    </location>
</feature>
<keyword evidence="2" id="KW-0812">Transmembrane</keyword>
<feature type="compositionally biased region" description="Gly residues" evidence="1">
    <location>
        <begin position="168"/>
        <end position="197"/>
    </location>
</feature>
<organism evidence="3 4">
    <name type="scientific">Urochloa decumbens</name>
    <dbReference type="NCBI Taxonomy" id="240449"/>
    <lineage>
        <taxon>Eukaryota</taxon>
        <taxon>Viridiplantae</taxon>
        <taxon>Streptophyta</taxon>
        <taxon>Embryophyta</taxon>
        <taxon>Tracheophyta</taxon>
        <taxon>Spermatophyta</taxon>
        <taxon>Magnoliopsida</taxon>
        <taxon>Liliopsida</taxon>
        <taxon>Poales</taxon>
        <taxon>Poaceae</taxon>
        <taxon>PACMAD clade</taxon>
        <taxon>Panicoideae</taxon>
        <taxon>Panicodae</taxon>
        <taxon>Paniceae</taxon>
        <taxon>Melinidinae</taxon>
        <taxon>Urochloa</taxon>
    </lineage>
</organism>
<feature type="transmembrane region" description="Helical" evidence="2">
    <location>
        <begin position="242"/>
        <end position="261"/>
    </location>
</feature>
<keyword evidence="2" id="KW-0472">Membrane</keyword>
<reference evidence="3 4" key="2">
    <citation type="submission" date="2024-10" db="EMBL/GenBank/DDBJ databases">
        <authorList>
            <person name="Ryan C."/>
        </authorList>
    </citation>
    <scope>NUCLEOTIDE SEQUENCE [LARGE SCALE GENOMIC DNA]</scope>
</reference>
<name>A0ABC9B169_9POAL</name>
<accession>A0ABC9B169</accession>
<keyword evidence="2" id="KW-1133">Transmembrane helix</keyword>
<reference evidence="4" key="1">
    <citation type="submission" date="2024-06" db="EMBL/GenBank/DDBJ databases">
        <authorList>
            <person name="Ryan C."/>
        </authorList>
    </citation>
    <scope>NUCLEOTIDE SEQUENCE [LARGE SCALE GENOMIC DNA]</scope>
</reference>
<feature type="region of interest" description="Disordered" evidence="1">
    <location>
        <begin position="125"/>
        <end position="219"/>
    </location>
</feature>
<dbReference type="AlphaFoldDB" id="A0ABC9B169"/>
<gene>
    <name evidence="3" type="ORF">URODEC1_LOCUS60317</name>
</gene>
<dbReference type="Proteomes" id="UP001497457">
    <property type="component" value="Chromosome 24b"/>
</dbReference>
<evidence type="ECO:0000256" key="2">
    <source>
        <dbReference type="SAM" id="Phobius"/>
    </source>
</evidence>
<proteinExistence type="predicted"/>
<dbReference type="EMBL" id="OZ075134">
    <property type="protein sequence ID" value="CAL4990573.1"/>
    <property type="molecule type" value="Genomic_DNA"/>
</dbReference>
<evidence type="ECO:0000313" key="3">
    <source>
        <dbReference type="EMBL" id="CAL4990573.1"/>
    </source>
</evidence>
<protein>
    <submittedName>
        <fullName evidence="3">Uncharacterized protein</fullName>
    </submittedName>
</protein>